<dbReference type="Gene3D" id="3.40.710.10">
    <property type="entry name" value="DD-peptidase/beta-lactamase superfamily"/>
    <property type="match status" value="1"/>
</dbReference>
<evidence type="ECO:0000256" key="9">
    <source>
        <dbReference type="ARBA" id="ARBA00022960"/>
    </source>
</evidence>
<evidence type="ECO:0000256" key="10">
    <source>
        <dbReference type="ARBA" id="ARBA00022984"/>
    </source>
</evidence>
<evidence type="ECO:0000259" key="14">
    <source>
        <dbReference type="Pfam" id="PF00905"/>
    </source>
</evidence>
<dbReference type="GO" id="GO:0009252">
    <property type="term" value="P:peptidoglycan biosynthetic process"/>
    <property type="evidence" value="ECO:0007669"/>
    <property type="project" value="UniProtKB-KW"/>
</dbReference>
<name>A0A238Z637_9FLAO</name>
<dbReference type="GO" id="GO:0005886">
    <property type="term" value="C:plasma membrane"/>
    <property type="evidence" value="ECO:0007669"/>
    <property type="project" value="UniProtKB-SubCell"/>
</dbReference>
<dbReference type="GO" id="GO:0008360">
    <property type="term" value="P:regulation of cell shape"/>
    <property type="evidence" value="ECO:0007669"/>
    <property type="project" value="UniProtKB-KW"/>
</dbReference>
<evidence type="ECO:0000256" key="11">
    <source>
        <dbReference type="ARBA" id="ARBA00022989"/>
    </source>
</evidence>
<reference evidence="17" key="1">
    <citation type="submission" date="2017-06" db="EMBL/GenBank/DDBJ databases">
        <authorList>
            <person name="Varghese N."/>
            <person name="Submissions S."/>
        </authorList>
    </citation>
    <scope>NUCLEOTIDE SEQUENCE [LARGE SCALE GENOMIC DNA]</scope>
    <source>
        <strain evidence="17">DSM 27993</strain>
    </source>
</reference>
<dbReference type="SUPFAM" id="SSF56601">
    <property type="entry name" value="beta-lactamase/transpeptidase-like"/>
    <property type="match status" value="1"/>
</dbReference>
<keyword evidence="8" id="KW-0378">Hydrolase</keyword>
<evidence type="ECO:0000256" key="2">
    <source>
        <dbReference type="ARBA" id="ARBA00004236"/>
    </source>
</evidence>
<dbReference type="NCBIfam" id="TIGR03423">
    <property type="entry name" value="pbp2_mrdA"/>
    <property type="match status" value="1"/>
</dbReference>
<protein>
    <submittedName>
        <fullName evidence="16">Penicillin-binding protein 2</fullName>
    </submittedName>
</protein>
<dbReference type="EMBL" id="FZNX01000006">
    <property type="protein sequence ID" value="SNR78877.1"/>
    <property type="molecule type" value="Genomic_DNA"/>
</dbReference>
<dbReference type="InterPro" id="IPR012338">
    <property type="entry name" value="Beta-lactam/transpept-like"/>
</dbReference>
<keyword evidence="10" id="KW-0573">Peptidoglycan synthesis</keyword>
<accession>A0A238Z637</accession>
<keyword evidence="11" id="KW-1133">Transmembrane helix</keyword>
<feature type="domain" description="Penicillin-binding protein dimerisation" evidence="15">
    <location>
        <begin position="48"/>
        <end position="210"/>
    </location>
</feature>
<evidence type="ECO:0000256" key="8">
    <source>
        <dbReference type="ARBA" id="ARBA00022801"/>
    </source>
</evidence>
<dbReference type="PANTHER" id="PTHR30627">
    <property type="entry name" value="PEPTIDOGLYCAN D,D-TRANSPEPTIDASE"/>
    <property type="match status" value="1"/>
</dbReference>
<dbReference type="InterPro" id="IPR001460">
    <property type="entry name" value="PCN-bd_Tpept"/>
</dbReference>
<dbReference type="SUPFAM" id="SSF56519">
    <property type="entry name" value="Penicillin binding protein dimerisation domain"/>
    <property type="match status" value="1"/>
</dbReference>
<dbReference type="GO" id="GO:0071555">
    <property type="term" value="P:cell wall organization"/>
    <property type="evidence" value="ECO:0007669"/>
    <property type="project" value="UniProtKB-KW"/>
</dbReference>
<keyword evidence="13" id="KW-0961">Cell wall biogenesis/degradation</keyword>
<keyword evidence="17" id="KW-1185">Reference proteome</keyword>
<evidence type="ECO:0000313" key="17">
    <source>
        <dbReference type="Proteomes" id="UP000198412"/>
    </source>
</evidence>
<keyword evidence="4" id="KW-0997">Cell inner membrane</keyword>
<evidence type="ECO:0000256" key="3">
    <source>
        <dbReference type="ARBA" id="ARBA00022475"/>
    </source>
</evidence>
<sequence length="618" mass="69792">MKRSGLLTFLIIFIALVFISRLFYLQILDNSYTVPTLNSSAVKVTYDYPERGYVYDRNGVLLVANQLSYDIMVIPREVKPLDTLEFCTLLKINKKEFIKKFERAKKYSTRIPSTFVAQLSKSDYAYLQEKMHKFIGFYIQKRSLREYPLNSAPNVLGYISEVNENMIKKNPYYQLGELIGTAGIETTYEETLRGIKGVKHIQRDRFNKEIGPYKNGIYDTLPIPGNDITLTIDSKLQQYGEALMINKRGGVVALEPSTGEILALVSTPTFNPNLLIGRERSKNFTKLFLDSISKPLLDRGLQGEYPPGSPFKVVTALVALQENVINTTTTIKCFGGYKYGSGKDAFMECHCGTHGSPVELNKAIYRSCNSYFSNAYRKTIEKYPDASEGMNAWSTHVKSFGLGNYLNNDLSVGKKGLVPTGDLYNKWYPNGRWRSTATISNAIGQGEVLTTPIQLANMTATVANRGFYFTPHIVKNIKGKELNEKYTTPKHTTIDEKYFEPVIEGLFNVFENPRGTASWSKVKGIEICGKTGTAENPHGQDHSIFIAFAPKDNPKIAIAVFVENGYWGSRWAGPIASLMIEEYLNGETIRPWKEQEMFNGSLQEEYDKQIKDTLNIEK</sequence>
<evidence type="ECO:0000256" key="6">
    <source>
        <dbReference type="ARBA" id="ARBA00022670"/>
    </source>
</evidence>
<evidence type="ECO:0000256" key="12">
    <source>
        <dbReference type="ARBA" id="ARBA00023136"/>
    </source>
</evidence>
<keyword evidence="7" id="KW-0812">Transmembrane</keyword>
<keyword evidence="9" id="KW-0133">Cell shape</keyword>
<organism evidence="16 17">
    <name type="scientific">Lutibacter flavus</name>
    <dbReference type="NCBI Taxonomy" id="691689"/>
    <lineage>
        <taxon>Bacteria</taxon>
        <taxon>Pseudomonadati</taxon>
        <taxon>Bacteroidota</taxon>
        <taxon>Flavobacteriia</taxon>
        <taxon>Flavobacteriales</taxon>
        <taxon>Flavobacteriaceae</taxon>
        <taxon>Lutibacter</taxon>
    </lineage>
</organism>
<dbReference type="PANTHER" id="PTHR30627:SF2">
    <property type="entry name" value="PEPTIDOGLYCAN D,D-TRANSPEPTIDASE MRDA"/>
    <property type="match status" value="1"/>
</dbReference>
<dbReference type="Pfam" id="PF00905">
    <property type="entry name" value="Transpeptidase"/>
    <property type="match status" value="1"/>
</dbReference>
<evidence type="ECO:0000256" key="1">
    <source>
        <dbReference type="ARBA" id="ARBA00004167"/>
    </source>
</evidence>
<evidence type="ECO:0000256" key="13">
    <source>
        <dbReference type="ARBA" id="ARBA00023316"/>
    </source>
</evidence>
<keyword evidence="6" id="KW-0645">Protease</keyword>
<keyword evidence="12" id="KW-0472">Membrane</keyword>
<evidence type="ECO:0000259" key="15">
    <source>
        <dbReference type="Pfam" id="PF03717"/>
    </source>
</evidence>
<keyword evidence="3" id="KW-1003">Cell membrane</keyword>
<feature type="domain" description="Penicillin-binding protein transpeptidase" evidence="14">
    <location>
        <begin position="249"/>
        <end position="577"/>
    </location>
</feature>
<dbReference type="Proteomes" id="UP000198412">
    <property type="component" value="Unassembled WGS sequence"/>
</dbReference>
<dbReference type="GO" id="GO:0008658">
    <property type="term" value="F:penicillin binding"/>
    <property type="evidence" value="ECO:0007669"/>
    <property type="project" value="InterPro"/>
</dbReference>
<dbReference type="Pfam" id="PF03717">
    <property type="entry name" value="PBP_dimer"/>
    <property type="match status" value="1"/>
</dbReference>
<dbReference type="InterPro" id="IPR036138">
    <property type="entry name" value="PBP_dimer_sf"/>
</dbReference>
<dbReference type="GO" id="GO:0009002">
    <property type="term" value="F:serine-type D-Ala-D-Ala carboxypeptidase activity"/>
    <property type="evidence" value="ECO:0007669"/>
    <property type="project" value="InterPro"/>
</dbReference>
<dbReference type="OrthoDB" id="9766847at2"/>
<dbReference type="GO" id="GO:0006508">
    <property type="term" value="P:proteolysis"/>
    <property type="evidence" value="ECO:0007669"/>
    <property type="project" value="UniProtKB-KW"/>
</dbReference>
<dbReference type="Gene3D" id="3.90.1310.10">
    <property type="entry name" value="Penicillin-binding protein 2a (Domain 2)"/>
    <property type="match status" value="1"/>
</dbReference>
<keyword evidence="5" id="KW-0121">Carboxypeptidase</keyword>
<dbReference type="InterPro" id="IPR017790">
    <property type="entry name" value="Penicillin-binding_protein_2"/>
</dbReference>
<dbReference type="Gene3D" id="3.30.1390.30">
    <property type="entry name" value="Penicillin-binding protein 2a, domain 3"/>
    <property type="match status" value="1"/>
</dbReference>
<evidence type="ECO:0000256" key="7">
    <source>
        <dbReference type="ARBA" id="ARBA00022692"/>
    </source>
</evidence>
<dbReference type="GO" id="GO:0071972">
    <property type="term" value="F:peptidoglycan L,D-transpeptidase activity"/>
    <property type="evidence" value="ECO:0007669"/>
    <property type="project" value="TreeGrafter"/>
</dbReference>
<evidence type="ECO:0000256" key="5">
    <source>
        <dbReference type="ARBA" id="ARBA00022645"/>
    </source>
</evidence>
<dbReference type="RefSeq" id="WP_089379362.1">
    <property type="nucleotide sequence ID" value="NZ_FZNX01000006.1"/>
</dbReference>
<dbReference type="AlphaFoldDB" id="A0A238Z637"/>
<evidence type="ECO:0000256" key="4">
    <source>
        <dbReference type="ARBA" id="ARBA00022519"/>
    </source>
</evidence>
<gene>
    <name evidence="16" type="ORF">SAMN04488111_3095</name>
</gene>
<dbReference type="InterPro" id="IPR005311">
    <property type="entry name" value="PBP_dimer"/>
</dbReference>
<proteinExistence type="predicted"/>
<comment type="subcellular location">
    <subcellularLocation>
        <location evidence="2">Cell membrane</location>
    </subcellularLocation>
    <subcellularLocation>
        <location evidence="1">Membrane</location>
        <topology evidence="1">Single-pass membrane protein</topology>
    </subcellularLocation>
</comment>
<dbReference type="InterPro" id="IPR050515">
    <property type="entry name" value="Beta-lactam/transpept"/>
</dbReference>
<evidence type="ECO:0000313" key="16">
    <source>
        <dbReference type="EMBL" id="SNR78877.1"/>
    </source>
</evidence>